<dbReference type="Pfam" id="PF18912">
    <property type="entry name" value="DZR_2"/>
    <property type="match status" value="1"/>
</dbReference>
<dbReference type="PANTHER" id="PTHR47505">
    <property type="entry name" value="DNA UTILIZATION PROTEIN YHGH"/>
    <property type="match status" value="1"/>
</dbReference>
<dbReference type="AlphaFoldDB" id="A0A3B1BG92"/>
<comment type="similarity">
    <text evidence="1">Belongs to the ComF/GntX family.</text>
</comment>
<evidence type="ECO:0000259" key="3">
    <source>
        <dbReference type="Pfam" id="PF18912"/>
    </source>
</evidence>
<dbReference type="InterPro" id="IPR044005">
    <property type="entry name" value="DZR_2"/>
</dbReference>
<accession>A0A3B1BG92</accession>
<keyword evidence="4" id="KW-0328">Glycosyltransferase</keyword>
<evidence type="ECO:0000256" key="1">
    <source>
        <dbReference type="ARBA" id="ARBA00008007"/>
    </source>
</evidence>
<keyword evidence="4" id="KW-0808">Transferase</keyword>
<protein>
    <submittedName>
        <fullName evidence="4">Competence protein F homolog, phosphoribosyltransferase domain protein YhgH required for utilization of DNA as sole source of carbon and energy</fullName>
    </submittedName>
</protein>
<dbReference type="InterPro" id="IPR051910">
    <property type="entry name" value="ComF/GntX_DNA_util-trans"/>
</dbReference>
<dbReference type="SUPFAM" id="SSF53271">
    <property type="entry name" value="PRTase-like"/>
    <property type="match status" value="1"/>
</dbReference>
<sequence length="247" mass="27544">MLSGLLNKTRHLLFPERCVACGKCDTKIDDALCQSCRNGIEPLPKNLCGVCGRPLPFEYEIDTGELYECGDCRKKPPPFERLKFALAYETPIRELMLNFKFNSARSLAKPLAEFGRPALVPWFCDWPDAIVVPVPLSPYRLFSRGYNPSFLLARFLCGWSGLKLADGALRKVRATRSQTGLSIKARAKNVKGAFAVFNQKAIEGRQVILFDDIHTTGATIRECCKTLKTAKPNAIRVATLCRTAEGR</sequence>
<reference evidence="4" key="1">
    <citation type="submission" date="2018-06" db="EMBL/GenBank/DDBJ databases">
        <authorList>
            <person name="Zhirakovskaya E."/>
        </authorList>
    </citation>
    <scope>NUCLEOTIDE SEQUENCE</scope>
</reference>
<dbReference type="Gene3D" id="3.40.50.2020">
    <property type="match status" value="1"/>
</dbReference>
<organism evidence="4">
    <name type="scientific">hydrothermal vent metagenome</name>
    <dbReference type="NCBI Taxonomy" id="652676"/>
    <lineage>
        <taxon>unclassified sequences</taxon>
        <taxon>metagenomes</taxon>
        <taxon>ecological metagenomes</taxon>
    </lineage>
</organism>
<name>A0A3B1BG92_9ZZZZ</name>
<dbReference type="CDD" id="cd06223">
    <property type="entry name" value="PRTases_typeI"/>
    <property type="match status" value="1"/>
</dbReference>
<dbReference type="InterPro" id="IPR000836">
    <property type="entry name" value="PRTase_dom"/>
</dbReference>
<dbReference type="InterPro" id="IPR029057">
    <property type="entry name" value="PRTase-like"/>
</dbReference>
<dbReference type="PANTHER" id="PTHR47505:SF1">
    <property type="entry name" value="DNA UTILIZATION PROTEIN YHGH"/>
    <property type="match status" value="1"/>
</dbReference>
<feature type="domain" description="Phosphoribosyltransferase" evidence="2">
    <location>
        <begin position="172"/>
        <end position="246"/>
    </location>
</feature>
<dbReference type="EMBL" id="UOGC01000003">
    <property type="protein sequence ID" value="VAX15132.1"/>
    <property type="molecule type" value="Genomic_DNA"/>
</dbReference>
<dbReference type="Pfam" id="PF00156">
    <property type="entry name" value="Pribosyltran"/>
    <property type="match status" value="1"/>
</dbReference>
<gene>
    <name evidence="4" type="ORF">MNBD_NITROSPINAE01-1491</name>
</gene>
<feature type="domain" description="Double zinc ribbon" evidence="3">
    <location>
        <begin position="11"/>
        <end position="73"/>
    </location>
</feature>
<evidence type="ECO:0000259" key="2">
    <source>
        <dbReference type="Pfam" id="PF00156"/>
    </source>
</evidence>
<evidence type="ECO:0000313" key="4">
    <source>
        <dbReference type="EMBL" id="VAX15132.1"/>
    </source>
</evidence>
<dbReference type="GO" id="GO:0016757">
    <property type="term" value="F:glycosyltransferase activity"/>
    <property type="evidence" value="ECO:0007669"/>
    <property type="project" value="UniProtKB-KW"/>
</dbReference>
<proteinExistence type="inferred from homology"/>